<dbReference type="AlphaFoldDB" id="A0AAU9VRE7"/>
<dbReference type="Proteomes" id="UP001159428">
    <property type="component" value="Unassembled WGS sequence"/>
</dbReference>
<name>A0AAU9VRE7_9CNID</name>
<dbReference type="EMBL" id="CALNXJ010000002">
    <property type="protein sequence ID" value="CAH3033531.1"/>
    <property type="molecule type" value="Genomic_DNA"/>
</dbReference>
<keyword evidence="2" id="KW-1185">Reference proteome</keyword>
<organism evidence="1 2">
    <name type="scientific">Pocillopora meandrina</name>
    <dbReference type="NCBI Taxonomy" id="46732"/>
    <lineage>
        <taxon>Eukaryota</taxon>
        <taxon>Metazoa</taxon>
        <taxon>Cnidaria</taxon>
        <taxon>Anthozoa</taxon>
        <taxon>Hexacorallia</taxon>
        <taxon>Scleractinia</taxon>
        <taxon>Astrocoeniina</taxon>
        <taxon>Pocilloporidae</taxon>
        <taxon>Pocillopora</taxon>
    </lineage>
</organism>
<evidence type="ECO:0000313" key="1">
    <source>
        <dbReference type="EMBL" id="CAH3033531.1"/>
    </source>
</evidence>
<protein>
    <recommendedName>
        <fullName evidence="3">MULE transposase domain-containing protein</fullName>
    </recommendedName>
</protein>
<comment type="caution">
    <text evidence="1">The sequence shown here is derived from an EMBL/GenBank/DDBJ whole genome shotgun (WGS) entry which is preliminary data.</text>
</comment>
<proteinExistence type="predicted"/>
<gene>
    <name evidence="1" type="ORF">PMEA_00010116</name>
</gene>
<evidence type="ECO:0000313" key="2">
    <source>
        <dbReference type="Proteomes" id="UP001159428"/>
    </source>
</evidence>
<reference evidence="1 2" key="1">
    <citation type="submission" date="2022-05" db="EMBL/GenBank/DDBJ databases">
        <authorList>
            <consortium name="Genoscope - CEA"/>
            <person name="William W."/>
        </authorList>
    </citation>
    <scope>NUCLEOTIDE SEQUENCE [LARGE SCALE GENOMIC DNA]</scope>
</reference>
<accession>A0AAU9VRE7</accession>
<sequence length="117" mass="13404">MSSRKKKDYMKVLGLIVSKLLRDPSVQKVVLDFEKAMWSATRDVLSGVQITGCAFHWRQFSKETVVQDIDLGVPYSSDDCIYHYIAALMVLPYLPHQEISGIFQRLNSVRPPKPFKT</sequence>
<evidence type="ECO:0008006" key="3">
    <source>
        <dbReference type="Google" id="ProtNLM"/>
    </source>
</evidence>